<feature type="non-terminal residue" evidence="2">
    <location>
        <position position="156"/>
    </location>
</feature>
<evidence type="ECO:0000313" key="2">
    <source>
        <dbReference type="EMBL" id="KAF4700509.1"/>
    </source>
</evidence>
<keyword evidence="1" id="KW-1133">Transmembrane helix</keyword>
<name>A0A7J6PW96_PEROL</name>
<evidence type="ECO:0000313" key="4">
    <source>
        <dbReference type="Proteomes" id="UP000553632"/>
    </source>
</evidence>
<dbReference type="EMBL" id="JABANM010020778">
    <property type="protein sequence ID" value="KAF4722270.1"/>
    <property type="molecule type" value="Genomic_DNA"/>
</dbReference>
<evidence type="ECO:0000313" key="3">
    <source>
        <dbReference type="EMBL" id="KAF4722270.1"/>
    </source>
</evidence>
<comment type="caution">
    <text evidence="2">The sequence shown here is derived from an EMBL/GenBank/DDBJ whole genome shotgun (WGS) entry which is preliminary data.</text>
</comment>
<gene>
    <name evidence="3" type="ORF">FOZ62_022276</name>
    <name evidence="2" type="ORF">FOZ63_024644</name>
</gene>
<accession>A0A7J6PW96</accession>
<keyword evidence="1" id="KW-0812">Transmembrane</keyword>
<feature type="transmembrane region" description="Helical" evidence="1">
    <location>
        <begin position="43"/>
        <end position="63"/>
    </location>
</feature>
<proteinExistence type="predicted"/>
<keyword evidence="4" id="KW-1185">Reference proteome</keyword>
<dbReference type="EMBL" id="JABANO010037238">
    <property type="protein sequence ID" value="KAF4700509.1"/>
    <property type="molecule type" value="Genomic_DNA"/>
</dbReference>
<protein>
    <submittedName>
        <fullName evidence="2">Uncharacterized protein</fullName>
    </submittedName>
</protein>
<evidence type="ECO:0000256" key="1">
    <source>
        <dbReference type="SAM" id="Phobius"/>
    </source>
</evidence>
<dbReference type="Proteomes" id="UP000553632">
    <property type="component" value="Unassembled WGS sequence"/>
</dbReference>
<feature type="non-terminal residue" evidence="2">
    <location>
        <position position="1"/>
    </location>
</feature>
<keyword evidence="1" id="KW-0472">Membrane</keyword>
<dbReference type="Proteomes" id="UP000574390">
    <property type="component" value="Unassembled WGS sequence"/>
</dbReference>
<organism evidence="2 4">
    <name type="scientific">Perkinsus olseni</name>
    <name type="common">Perkinsus atlanticus</name>
    <dbReference type="NCBI Taxonomy" id="32597"/>
    <lineage>
        <taxon>Eukaryota</taxon>
        <taxon>Sar</taxon>
        <taxon>Alveolata</taxon>
        <taxon>Perkinsozoa</taxon>
        <taxon>Perkinsea</taxon>
        <taxon>Perkinsida</taxon>
        <taxon>Perkinsidae</taxon>
        <taxon>Perkinsus</taxon>
    </lineage>
</organism>
<evidence type="ECO:0000313" key="5">
    <source>
        <dbReference type="Proteomes" id="UP000574390"/>
    </source>
</evidence>
<reference evidence="4 5" key="1">
    <citation type="submission" date="2020-04" db="EMBL/GenBank/DDBJ databases">
        <title>Perkinsus olseni comparative genomics.</title>
        <authorList>
            <person name="Bogema D.R."/>
        </authorList>
    </citation>
    <scope>NUCLEOTIDE SEQUENCE [LARGE SCALE GENOMIC DNA]</scope>
    <source>
        <strain evidence="3">ATCC PRA-205</strain>
        <strain evidence="2 4">ATCC PRA-207</strain>
    </source>
</reference>
<dbReference type="AlphaFoldDB" id="A0A7J6PW96"/>
<sequence>LLFALGTPTSRCKIGDYILPNVASAFVYIPTSLYFEEGAPETLVAYVMAIYAFCIPLVLLGILKFTGLLISPGPPPMVKFALEAARFNGVLTDYFVSGGTHKELLDAAEKRFNGICIALAKSSLPPDVANTLFHMSGELFALHESLTEMGDFEPAI</sequence>